<dbReference type="Pfam" id="PF12079">
    <property type="entry name" value="DUF3558"/>
    <property type="match status" value="1"/>
</dbReference>
<evidence type="ECO:0000256" key="2">
    <source>
        <dbReference type="SAM" id="SignalP"/>
    </source>
</evidence>
<dbReference type="PROSITE" id="PS51257">
    <property type="entry name" value="PROKAR_LIPOPROTEIN"/>
    <property type="match status" value="1"/>
</dbReference>
<proteinExistence type="predicted"/>
<feature type="chain" id="PRO_5043520784" evidence="2">
    <location>
        <begin position="25"/>
        <end position="195"/>
    </location>
</feature>
<name>A0AAW4XQD7_RHORH</name>
<dbReference type="AlphaFoldDB" id="A0AAW4XQD7"/>
<gene>
    <name evidence="3" type="ORF">LQ384_26525</name>
</gene>
<feature type="region of interest" description="Disordered" evidence="1">
    <location>
        <begin position="23"/>
        <end position="50"/>
    </location>
</feature>
<dbReference type="Proteomes" id="UP001198630">
    <property type="component" value="Unassembled WGS sequence"/>
</dbReference>
<protein>
    <submittedName>
        <fullName evidence="3">DUF3558 domain-containing protein</fullName>
    </submittedName>
</protein>
<reference evidence="3" key="1">
    <citation type="submission" date="2021-11" db="EMBL/GenBank/DDBJ databases">
        <title>Development of a sustainable strategy for remediation of hydrocarbon-contaminated territories based on the waste exchange concept.</title>
        <authorList>
            <person name="Elkin A."/>
        </authorList>
    </citation>
    <scope>NUCLEOTIDE SEQUENCE</scope>
    <source>
        <strain evidence="3">IEGM 757</strain>
    </source>
</reference>
<evidence type="ECO:0000313" key="4">
    <source>
        <dbReference type="Proteomes" id="UP001198630"/>
    </source>
</evidence>
<comment type="caution">
    <text evidence="3">The sequence shown here is derived from an EMBL/GenBank/DDBJ whole genome shotgun (WGS) entry which is preliminary data.</text>
</comment>
<dbReference type="RefSeq" id="WP_159418803.1">
    <property type="nucleotide sequence ID" value="NZ_CP027557.1"/>
</dbReference>
<feature type="signal peptide" evidence="2">
    <location>
        <begin position="1"/>
        <end position="24"/>
    </location>
</feature>
<evidence type="ECO:0000313" key="3">
    <source>
        <dbReference type="EMBL" id="MCD2114662.1"/>
    </source>
</evidence>
<accession>A0AAW4XQD7</accession>
<organism evidence="3 4">
    <name type="scientific">Rhodococcus rhodochrous</name>
    <dbReference type="NCBI Taxonomy" id="1829"/>
    <lineage>
        <taxon>Bacteria</taxon>
        <taxon>Bacillati</taxon>
        <taxon>Actinomycetota</taxon>
        <taxon>Actinomycetes</taxon>
        <taxon>Mycobacteriales</taxon>
        <taxon>Nocardiaceae</taxon>
        <taxon>Rhodococcus</taxon>
    </lineage>
</organism>
<sequence>MGRWGMVALATVAAVATACSPSVADDAAGDETPTSTTRTPRITDDSGRPPVTFDPCYDIPDDVMNAAGYDAAKKEVADYPMGTHTFLGCTYRKDDLVPGVRRGYSLSILSGNVTLDEELAKKGAVATETTINGRRALLEMDPASNGTCTYVLQSNFGIVSLIRTYNKDHPGPVPETEWCFGMDGLVSSIEPLLDI</sequence>
<dbReference type="InterPro" id="IPR024520">
    <property type="entry name" value="DUF3558"/>
</dbReference>
<dbReference type="EMBL" id="JAJNCO010000026">
    <property type="protein sequence ID" value="MCD2114662.1"/>
    <property type="molecule type" value="Genomic_DNA"/>
</dbReference>
<keyword evidence="2" id="KW-0732">Signal</keyword>
<evidence type="ECO:0000256" key="1">
    <source>
        <dbReference type="SAM" id="MobiDB-lite"/>
    </source>
</evidence>